<proteinExistence type="predicted"/>
<dbReference type="Pfam" id="PF18052">
    <property type="entry name" value="Rx_N"/>
    <property type="match status" value="1"/>
</dbReference>
<keyword evidence="3" id="KW-0611">Plant defense</keyword>
<accession>A0A3S3MJI1</accession>
<reference evidence="6 7" key="1">
    <citation type="journal article" date="2019" name="Nat. Plants">
        <title>Stout camphor tree genome fills gaps in understanding of flowering plant genome evolution.</title>
        <authorList>
            <person name="Chaw S.M."/>
            <person name="Liu Y.C."/>
            <person name="Wu Y.W."/>
            <person name="Wang H.Y."/>
            <person name="Lin C.I."/>
            <person name="Wu C.S."/>
            <person name="Ke H.M."/>
            <person name="Chang L.Y."/>
            <person name="Hsu C.Y."/>
            <person name="Yang H.T."/>
            <person name="Sudianto E."/>
            <person name="Hsu M.H."/>
            <person name="Wu K.P."/>
            <person name="Wang L.N."/>
            <person name="Leebens-Mack J.H."/>
            <person name="Tsai I.J."/>
        </authorList>
    </citation>
    <scope>NUCLEOTIDE SEQUENCE [LARGE SCALE GENOMIC DNA]</scope>
    <source>
        <strain evidence="7">cv. Chaw 1501</strain>
        <tissue evidence="6">Young leaves</tissue>
    </source>
</reference>
<dbReference type="Proteomes" id="UP000283530">
    <property type="component" value="Unassembled WGS sequence"/>
</dbReference>
<dbReference type="InterPro" id="IPR002182">
    <property type="entry name" value="NB-ARC"/>
</dbReference>
<evidence type="ECO:0000259" key="4">
    <source>
        <dbReference type="Pfam" id="PF00931"/>
    </source>
</evidence>
<protein>
    <submittedName>
        <fullName evidence="6">Disease resistance protein RPM1-like protein</fullName>
    </submittedName>
</protein>
<dbReference type="InterPro" id="IPR027417">
    <property type="entry name" value="P-loop_NTPase"/>
</dbReference>
<dbReference type="AlphaFoldDB" id="A0A3S3MJI1"/>
<sequence length="266" mass="30683">MVEGIVSIVFARLSTVVEKEASLLGGLCDEVKEIKLELDSMRLLLRDADGKKENSEMVKNWVEQVRVVAYDVEDIIDEFLYRLERRQHNSGICNFLRNAIRFPKDVIIRHQIATLLQNIKSQIELISVRRNRYPTILKEETGSLHDGQETGNYLMKISETDGLKQRLDLLVKMLVEDKPNRTFISMVGMGGCGKTTLVDKAYREKIVTDHFKDSRAWIHVSQFFGTEDLLRGMIKELFPAKKEELTTNIDSMDARQSKEKIKDHLQ</sequence>
<evidence type="ECO:0000313" key="6">
    <source>
        <dbReference type="EMBL" id="RWR84866.1"/>
    </source>
</evidence>
<dbReference type="PANTHER" id="PTHR19338:SF59">
    <property type="entry name" value="OS10G0162832 PROTEIN"/>
    <property type="match status" value="1"/>
</dbReference>
<evidence type="ECO:0000256" key="2">
    <source>
        <dbReference type="ARBA" id="ARBA00022741"/>
    </source>
</evidence>
<dbReference type="Gene3D" id="1.20.5.4130">
    <property type="match status" value="1"/>
</dbReference>
<dbReference type="GO" id="GO:0043531">
    <property type="term" value="F:ADP binding"/>
    <property type="evidence" value="ECO:0007669"/>
    <property type="project" value="InterPro"/>
</dbReference>
<dbReference type="EMBL" id="QPKB01000005">
    <property type="protein sequence ID" value="RWR84866.1"/>
    <property type="molecule type" value="Genomic_DNA"/>
</dbReference>
<dbReference type="CDD" id="cd14798">
    <property type="entry name" value="RX-CC_like"/>
    <property type="match status" value="1"/>
</dbReference>
<keyword evidence="7" id="KW-1185">Reference proteome</keyword>
<dbReference type="InterPro" id="IPR038005">
    <property type="entry name" value="RX-like_CC"/>
</dbReference>
<dbReference type="PANTHER" id="PTHR19338">
    <property type="entry name" value="TRANSLOCASE OF INNER MITOCHONDRIAL MEMBRANE 13 HOMOLOG"/>
    <property type="match status" value="1"/>
</dbReference>
<keyword evidence="1" id="KW-0677">Repeat</keyword>
<dbReference type="GO" id="GO:0006952">
    <property type="term" value="P:defense response"/>
    <property type="evidence" value="ECO:0007669"/>
    <property type="project" value="UniProtKB-KW"/>
</dbReference>
<evidence type="ECO:0000313" key="7">
    <source>
        <dbReference type="Proteomes" id="UP000283530"/>
    </source>
</evidence>
<gene>
    <name evidence="6" type="ORF">CKAN_01369600</name>
</gene>
<keyword evidence="2" id="KW-0547">Nucleotide-binding</keyword>
<evidence type="ECO:0000256" key="3">
    <source>
        <dbReference type="ARBA" id="ARBA00022821"/>
    </source>
</evidence>
<organism evidence="6 7">
    <name type="scientific">Cinnamomum micranthum f. kanehirae</name>
    <dbReference type="NCBI Taxonomy" id="337451"/>
    <lineage>
        <taxon>Eukaryota</taxon>
        <taxon>Viridiplantae</taxon>
        <taxon>Streptophyta</taxon>
        <taxon>Embryophyta</taxon>
        <taxon>Tracheophyta</taxon>
        <taxon>Spermatophyta</taxon>
        <taxon>Magnoliopsida</taxon>
        <taxon>Magnoliidae</taxon>
        <taxon>Laurales</taxon>
        <taxon>Lauraceae</taxon>
        <taxon>Cinnamomum</taxon>
    </lineage>
</organism>
<dbReference type="Gene3D" id="3.40.50.300">
    <property type="entry name" value="P-loop containing nucleotide triphosphate hydrolases"/>
    <property type="match status" value="1"/>
</dbReference>
<dbReference type="InterPro" id="IPR041118">
    <property type="entry name" value="Rx_N"/>
</dbReference>
<evidence type="ECO:0000256" key="1">
    <source>
        <dbReference type="ARBA" id="ARBA00022737"/>
    </source>
</evidence>
<dbReference type="Pfam" id="PF00931">
    <property type="entry name" value="NB-ARC"/>
    <property type="match status" value="1"/>
</dbReference>
<feature type="domain" description="NB-ARC" evidence="4">
    <location>
        <begin position="165"/>
        <end position="263"/>
    </location>
</feature>
<dbReference type="SUPFAM" id="SSF52540">
    <property type="entry name" value="P-loop containing nucleoside triphosphate hydrolases"/>
    <property type="match status" value="1"/>
</dbReference>
<evidence type="ECO:0000259" key="5">
    <source>
        <dbReference type="Pfam" id="PF18052"/>
    </source>
</evidence>
<feature type="domain" description="Disease resistance N-terminal" evidence="5">
    <location>
        <begin position="5"/>
        <end position="90"/>
    </location>
</feature>
<name>A0A3S3MJI1_9MAGN</name>
<dbReference type="OrthoDB" id="690341at2759"/>
<comment type="caution">
    <text evidence="6">The sequence shown here is derived from an EMBL/GenBank/DDBJ whole genome shotgun (WGS) entry which is preliminary data.</text>
</comment>